<keyword evidence="3 6" id="KW-0812">Transmembrane</keyword>
<feature type="transmembrane region" description="Helical" evidence="6">
    <location>
        <begin position="292"/>
        <end position="316"/>
    </location>
</feature>
<accession>A0A2T2WN48</accession>
<reference evidence="8 9" key="1">
    <citation type="journal article" date="2014" name="BMC Genomics">
        <title>Comparison of environmental and isolate Sulfobacillus genomes reveals diverse carbon, sulfur, nitrogen, and hydrogen metabolisms.</title>
        <authorList>
            <person name="Justice N.B."/>
            <person name="Norman A."/>
            <person name="Brown C.T."/>
            <person name="Singh A."/>
            <person name="Thomas B.C."/>
            <person name="Banfield J.F."/>
        </authorList>
    </citation>
    <scope>NUCLEOTIDE SEQUENCE [LARGE SCALE GENOMIC DNA]</scope>
    <source>
        <strain evidence="8">AMDSBA3</strain>
    </source>
</reference>
<feature type="transmembrane region" description="Helical" evidence="6">
    <location>
        <begin position="264"/>
        <end position="286"/>
    </location>
</feature>
<dbReference type="GO" id="GO:0005886">
    <property type="term" value="C:plasma membrane"/>
    <property type="evidence" value="ECO:0007669"/>
    <property type="project" value="UniProtKB-SubCell"/>
</dbReference>
<evidence type="ECO:0000256" key="2">
    <source>
        <dbReference type="ARBA" id="ARBA00022448"/>
    </source>
</evidence>
<evidence type="ECO:0000256" key="6">
    <source>
        <dbReference type="SAM" id="Phobius"/>
    </source>
</evidence>
<feature type="transmembrane region" description="Helical" evidence="6">
    <location>
        <begin position="168"/>
        <end position="185"/>
    </location>
</feature>
<dbReference type="InterPro" id="IPR011701">
    <property type="entry name" value="MFS"/>
</dbReference>
<dbReference type="Gene3D" id="1.20.1720.10">
    <property type="entry name" value="Multidrug resistance protein D"/>
    <property type="match status" value="1"/>
</dbReference>
<feature type="transmembrane region" description="Helical" evidence="6">
    <location>
        <begin position="197"/>
        <end position="218"/>
    </location>
</feature>
<evidence type="ECO:0000259" key="7">
    <source>
        <dbReference type="PROSITE" id="PS50850"/>
    </source>
</evidence>
<evidence type="ECO:0000256" key="3">
    <source>
        <dbReference type="ARBA" id="ARBA00022692"/>
    </source>
</evidence>
<organism evidence="8 9">
    <name type="scientific">Sulfobacillus acidophilus</name>
    <dbReference type="NCBI Taxonomy" id="53633"/>
    <lineage>
        <taxon>Bacteria</taxon>
        <taxon>Bacillati</taxon>
        <taxon>Bacillota</taxon>
        <taxon>Clostridia</taxon>
        <taxon>Eubacteriales</taxon>
        <taxon>Clostridiales Family XVII. Incertae Sedis</taxon>
        <taxon>Sulfobacillus</taxon>
    </lineage>
</organism>
<evidence type="ECO:0000313" key="9">
    <source>
        <dbReference type="Proteomes" id="UP000241848"/>
    </source>
</evidence>
<feature type="transmembrane region" description="Helical" evidence="6">
    <location>
        <begin position="350"/>
        <end position="373"/>
    </location>
</feature>
<evidence type="ECO:0000256" key="1">
    <source>
        <dbReference type="ARBA" id="ARBA00004651"/>
    </source>
</evidence>
<dbReference type="CDD" id="cd17321">
    <property type="entry name" value="MFS_MMR_MDR_like"/>
    <property type="match status" value="1"/>
</dbReference>
<dbReference type="InterPro" id="IPR020846">
    <property type="entry name" value="MFS_dom"/>
</dbReference>
<feature type="domain" description="Major facilitator superfamily (MFS) profile" evidence="7">
    <location>
        <begin position="14"/>
        <end position="441"/>
    </location>
</feature>
<evidence type="ECO:0000256" key="4">
    <source>
        <dbReference type="ARBA" id="ARBA00022989"/>
    </source>
</evidence>
<protein>
    <submittedName>
        <fullName evidence="8">MFS transporter</fullName>
    </submittedName>
</protein>
<gene>
    <name evidence="8" type="ORF">C7B45_02500</name>
</gene>
<dbReference type="Proteomes" id="UP000241848">
    <property type="component" value="Unassembled WGS sequence"/>
</dbReference>
<comment type="subcellular location">
    <subcellularLocation>
        <location evidence="1">Cell membrane</location>
        <topology evidence="1">Multi-pass membrane protein</topology>
    </subcellularLocation>
</comment>
<feature type="transmembrane region" description="Helical" evidence="6">
    <location>
        <begin position="12"/>
        <end position="37"/>
    </location>
</feature>
<dbReference type="EMBL" id="PXYV01000004">
    <property type="protein sequence ID" value="PSR23656.1"/>
    <property type="molecule type" value="Genomic_DNA"/>
</dbReference>
<dbReference type="PROSITE" id="PS50850">
    <property type="entry name" value="MFS"/>
    <property type="match status" value="1"/>
</dbReference>
<comment type="caution">
    <text evidence="8">The sequence shown here is derived from an EMBL/GenBank/DDBJ whole genome shotgun (WGS) entry which is preliminary data.</text>
</comment>
<keyword evidence="4 6" id="KW-1133">Transmembrane helix</keyword>
<feature type="transmembrane region" description="Helical" evidence="6">
    <location>
        <begin position="138"/>
        <end position="162"/>
    </location>
</feature>
<dbReference type="Gene3D" id="1.20.1250.20">
    <property type="entry name" value="MFS general substrate transporter like domains"/>
    <property type="match status" value="1"/>
</dbReference>
<dbReference type="GO" id="GO:0022857">
    <property type="term" value="F:transmembrane transporter activity"/>
    <property type="evidence" value="ECO:0007669"/>
    <property type="project" value="InterPro"/>
</dbReference>
<name>A0A2T2WN48_9FIRM</name>
<dbReference type="Pfam" id="PF07690">
    <property type="entry name" value="MFS_1"/>
    <property type="match status" value="1"/>
</dbReference>
<feature type="transmembrane region" description="Helical" evidence="6">
    <location>
        <begin position="416"/>
        <end position="436"/>
    </location>
</feature>
<dbReference type="AlphaFoldDB" id="A0A2T2WN48"/>
<evidence type="ECO:0000256" key="5">
    <source>
        <dbReference type="ARBA" id="ARBA00023136"/>
    </source>
</evidence>
<feature type="transmembrane region" description="Helical" evidence="6">
    <location>
        <begin position="80"/>
        <end position="103"/>
    </location>
</feature>
<dbReference type="PANTHER" id="PTHR42718:SF49">
    <property type="entry name" value="EXPORT PROTEIN"/>
    <property type="match status" value="1"/>
</dbReference>
<proteinExistence type="predicted"/>
<dbReference type="SUPFAM" id="SSF103473">
    <property type="entry name" value="MFS general substrate transporter"/>
    <property type="match status" value="1"/>
</dbReference>
<keyword evidence="5 6" id="KW-0472">Membrane</keyword>
<feature type="transmembrane region" description="Helical" evidence="6">
    <location>
        <begin position="328"/>
        <end position="344"/>
    </location>
</feature>
<feature type="transmembrane region" description="Helical" evidence="6">
    <location>
        <begin position="224"/>
        <end position="244"/>
    </location>
</feature>
<dbReference type="InterPro" id="IPR036259">
    <property type="entry name" value="MFS_trans_sf"/>
</dbReference>
<evidence type="ECO:0000313" key="8">
    <source>
        <dbReference type="EMBL" id="PSR23656.1"/>
    </source>
</evidence>
<dbReference type="PANTHER" id="PTHR42718">
    <property type="entry name" value="MAJOR FACILITATOR SUPERFAMILY MULTIDRUG TRANSPORTER MFSC"/>
    <property type="match status" value="1"/>
</dbReference>
<feature type="transmembrane region" description="Helical" evidence="6">
    <location>
        <begin position="109"/>
        <end position="126"/>
    </location>
</feature>
<feature type="transmembrane region" description="Helical" evidence="6">
    <location>
        <begin position="385"/>
        <end position="410"/>
    </location>
</feature>
<sequence length="445" mass="47265">MAASKSLDRSGQWVLAAVVVSVVLIPINSTMIAVGLVPIAHGLHTPVTRVVWAVTSYLVIMAALQPISGKFGDLYGRRRVLLLGLAIFLVSSVLAAVTPHLWALLSFRSGQAVGGALIVPNAMGVVRRHFLRDDLRRALGIVGLTQGLGAASGPLIGAALLAWGGWTAIFWVNVPVVALALWTVRTKVPQDQPGAPSRVDGLGALALAGFLALLALSLPRSGDFHRWIETLPACVLLMGLFVVVERRAANPIVRFQFFRRRPFASANGAILLSNFFMYATLLYMPIYLKNHGYTATATGILLFLFSFAMSLTSWGGSYAGRKLGGQRVVALAFVLDLLVVGWYIDLVHHSGLWLVIIGLILAGLGAGVGTVTMQATALESVDIEIAGVSAGIYSTFRYLGSITASALISLMLFSPAVHSIVLGGIALLGLMVSWGFPRRPHQSGA</sequence>
<keyword evidence="2" id="KW-0813">Transport</keyword>
<feature type="transmembrane region" description="Helical" evidence="6">
    <location>
        <begin position="49"/>
        <end position="68"/>
    </location>
</feature>